<reference evidence="1" key="1">
    <citation type="submission" date="2023-04" db="EMBL/GenBank/DDBJ databases">
        <title>A chromosome-level genome assembly of the parasitoid wasp Eretmocerus hayati.</title>
        <authorList>
            <person name="Zhong Y."/>
            <person name="Liu S."/>
            <person name="Liu Y."/>
        </authorList>
    </citation>
    <scope>NUCLEOTIDE SEQUENCE</scope>
    <source>
        <strain evidence="1">ZJU_SS_LIU_2023</strain>
    </source>
</reference>
<keyword evidence="2" id="KW-1185">Reference proteome</keyword>
<evidence type="ECO:0000313" key="1">
    <source>
        <dbReference type="EMBL" id="KAJ8678370.1"/>
    </source>
</evidence>
<name>A0ACC2P464_9HYME</name>
<protein>
    <submittedName>
        <fullName evidence="1">Uncharacterized protein</fullName>
    </submittedName>
</protein>
<dbReference type="EMBL" id="CM056742">
    <property type="protein sequence ID" value="KAJ8678370.1"/>
    <property type="molecule type" value="Genomic_DNA"/>
</dbReference>
<proteinExistence type="predicted"/>
<comment type="caution">
    <text evidence="1">The sequence shown here is derived from an EMBL/GenBank/DDBJ whole genome shotgun (WGS) entry which is preliminary data.</text>
</comment>
<evidence type="ECO:0000313" key="2">
    <source>
        <dbReference type="Proteomes" id="UP001239111"/>
    </source>
</evidence>
<dbReference type="Proteomes" id="UP001239111">
    <property type="component" value="Chromosome 2"/>
</dbReference>
<sequence length="178" mass="20474">MKYESYHRGSKLAASSISGSQNLLKTLAIRNQLKFAHLILSVDLSEYIQEGKSVPFQKSIVAAHFCHVLNKAGIKCLSHVEINGTRYAKDDVVVIKSDYENEPDFGEITNVYTADEEVYFVMRRLKTLYFDNHYQAYCVKRFDSKRTMKKYSDLPKIAMCSYVLRRAGATYVIPRHTL</sequence>
<gene>
    <name evidence="1" type="ORF">QAD02_014157</name>
</gene>
<accession>A0ACC2P464</accession>
<organism evidence="1 2">
    <name type="scientific">Eretmocerus hayati</name>
    <dbReference type="NCBI Taxonomy" id="131215"/>
    <lineage>
        <taxon>Eukaryota</taxon>
        <taxon>Metazoa</taxon>
        <taxon>Ecdysozoa</taxon>
        <taxon>Arthropoda</taxon>
        <taxon>Hexapoda</taxon>
        <taxon>Insecta</taxon>
        <taxon>Pterygota</taxon>
        <taxon>Neoptera</taxon>
        <taxon>Endopterygota</taxon>
        <taxon>Hymenoptera</taxon>
        <taxon>Apocrita</taxon>
        <taxon>Proctotrupomorpha</taxon>
        <taxon>Chalcidoidea</taxon>
        <taxon>Aphelinidae</taxon>
        <taxon>Aphelininae</taxon>
        <taxon>Eretmocerus</taxon>
    </lineage>
</organism>